<dbReference type="InterPro" id="IPR051704">
    <property type="entry name" value="FAD_aromatic-hydroxylase"/>
</dbReference>
<dbReference type="Gene3D" id="3.30.9.10">
    <property type="entry name" value="D-Amino Acid Oxidase, subunit A, domain 2"/>
    <property type="match status" value="1"/>
</dbReference>
<dbReference type="GO" id="GO:0071949">
    <property type="term" value="F:FAD binding"/>
    <property type="evidence" value="ECO:0007669"/>
    <property type="project" value="InterPro"/>
</dbReference>
<dbReference type="Proteomes" id="UP000093861">
    <property type="component" value="Unassembled WGS sequence"/>
</dbReference>
<dbReference type="PANTHER" id="PTHR46865">
    <property type="entry name" value="OXIDOREDUCTASE-RELATED"/>
    <property type="match status" value="1"/>
</dbReference>
<sequence>MKIGIVGAGIAGPTLTYWLSRYGHEPTLIEKAPRLRTGGYVVDFWGGGYAVAERMGLTAELHATGYAVREVRLVDRNSRRVGGFSAEPFRRNVDGRFVTVPRGDLSAMIYRSIDSRAETLFGETVSAIEQRDAGVRVTLEGGGSRHFDLLIGAGGIHSPVRDLVFGPQSRFETDLGYRVAAFEAEGYRPRDELVYLAYTLPGRMVARFAMRDEKTMFLFVFTADHMSGPEPQGVSQAKATLHQVFGNAGWECPEILRQLDGASDVYFDRTSQIVMDHWSDGRVALIGDAAAAVSLLAGEGTGLAMVQAYTLAGELNRAGADHQDAFRRYERQLRPVVEARQRSARAFATMFTPKTALGLWTRNQASKLLNIPRLADRVVRSEFRDDIALPEYAL</sequence>
<feature type="domain" description="FAD-binding" evidence="1">
    <location>
        <begin position="3"/>
        <end position="339"/>
    </location>
</feature>
<dbReference type="NCBIfam" id="NF005761">
    <property type="entry name" value="PRK07588.1"/>
    <property type="match status" value="1"/>
</dbReference>
<dbReference type="EMBL" id="LZJS01000126">
    <property type="protein sequence ID" value="OBH56501.1"/>
    <property type="molecule type" value="Genomic_DNA"/>
</dbReference>
<dbReference type="Gene3D" id="3.50.50.60">
    <property type="entry name" value="FAD/NAD(P)-binding domain"/>
    <property type="match status" value="1"/>
</dbReference>
<comment type="caution">
    <text evidence="2">The sequence shown here is derived from an EMBL/GenBank/DDBJ whole genome shotgun (WGS) entry which is preliminary data.</text>
</comment>
<proteinExistence type="predicted"/>
<organism evidence="2 3">
    <name type="scientific">Mycobacterium colombiense</name>
    <dbReference type="NCBI Taxonomy" id="339268"/>
    <lineage>
        <taxon>Bacteria</taxon>
        <taxon>Bacillati</taxon>
        <taxon>Actinomycetota</taxon>
        <taxon>Actinomycetes</taxon>
        <taxon>Mycobacteriales</taxon>
        <taxon>Mycobacteriaceae</taxon>
        <taxon>Mycobacterium</taxon>
        <taxon>Mycobacterium avium complex (MAC)</taxon>
    </lineage>
</organism>
<dbReference type="PANTHER" id="PTHR46865:SF8">
    <property type="entry name" value="POSSIBLE OXIDOREDUCTASE"/>
    <property type="match status" value="1"/>
</dbReference>
<dbReference type="Pfam" id="PF01494">
    <property type="entry name" value="FAD_binding_3"/>
    <property type="match status" value="1"/>
</dbReference>
<evidence type="ECO:0000313" key="2">
    <source>
        <dbReference type="EMBL" id="OBH56501.1"/>
    </source>
</evidence>
<reference evidence="2 3" key="1">
    <citation type="submission" date="2016-06" db="EMBL/GenBank/DDBJ databases">
        <authorList>
            <person name="Kjaerup R.B."/>
            <person name="Dalgaard T.S."/>
            <person name="Juul-Madsen H.R."/>
        </authorList>
    </citation>
    <scope>NUCLEOTIDE SEQUENCE [LARGE SCALE GENOMIC DNA]</scope>
    <source>
        <strain evidence="2 3">E2464</strain>
    </source>
</reference>
<accession>A0A1A2RWZ7</accession>
<dbReference type="RefSeq" id="WP_064953115.1">
    <property type="nucleotide sequence ID" value="NZ_LZJS01000126.1"/>
</dbReference>
<dbReference type="SUPFAM" id="SSF51905">
    <property type="entry name" value="FAD/NAD(P)-binding domain"/>
    <property type="match status" value="1"/>
</dbReference>
<protein>
    <recommendedName>
        <fullName evidence="1">FAD-binding domain-containing protein</fullName>
    </recommendedName>
</protein>
<evidence type="ECO:0000313" key="3">
    <source>
        <dbReference type="Proteomes" id="UP000093861"/>
    </source>
</evidence>
<gene>
    <name evidence="2" type="ORF">A5685_07825</name>
</gene>
<dbReference type="AlphaFoldDB" id="A0A1A2RWZ7"/>
<dbReference type="InterPro" id="IPR002938">
    <property type="entry name" value="FAD-bd"/>
</dbReference>
<dbReference type="PRINTS" id="PR00420">
    <property type="entry name" value="RNGMNOXGNASE"/>
</dbReference>
<evidence type="ECO:0000259" key="1">
    <source>
        <dbReference type="Pfam" id="PF01494"/>
    </source>
</evidence>
<dbReference type="InterPro" id="IPR036188">
    <property type="entry name" value="FAD/NAD-bd_sf"/>
</dbReference>
<name>A0A1A2RWZ7_9MYCO</name>